<dbReference type="SUPFAM" id="SSF103473">
    <property type="entry name" value="MFS general substrate transporter"/>
    <property type="match status" value="1"/>
</dbReference>
<dbReference type="FunFam" id="1.20.1250.20:FF:000057">
    <property type="entry name" value="MFS general substrate transporter"/>
    <property type="match status" value="1"/>
</dbReference>
<name>A0A0J0XSA5_9TREE</name>
<keyword evidence="2" id="KW-0813">Transport</keyword>
<protein>
    <submittedName>
        <fullName evidence="8">MFS general substrate transporter</fullName>
    </submittedName>
</protein>
<gene>
    <name evidence="8" type="ORF">CC85DRAFT_284002</name>
</gene>
<feature type="transmembrane region" description="Helical" evidence="6">
    <location>
        <begin position="355"/>
        <end position="375"/>
    </location>
</feature>
<dbReference type="EMBL" id="KQ087190">
    <property type="protein sequence ID" value="KLT43958.1"/>
    <property type="molecule type" value="Genomic_DNA"/>
</dbReference>
<dbReference type="PROSITE" id="PS50850">
    <property type="entry name" value="MFS"/>
    <property type="match status" value="1"/>
</dbReference>
<dbReference type="InterPro" id="IPR011701">
    <property type="entry name" value="MFS"/>
</dbReference>
<dbReference type="InterPro" id="IPR020846">
    <property type="entry name" value="MFS_dom"/>
</dbReference>
<feature type="transmembrane region" description="Helical" evidence="6">
    <location>
        <begin position="127"/>
        <end position="147"/>
    </location>
</feature>
<dbReference type="InterPro" id="IPR036259">
    <property type="entry name" value="MFS_trans_sf"/>
</dbReference>
<dbReference type="GO" id="GO:0022857">
    <property type="term" value="F:transmembrane transporter activity"/>
    <property type="evidence" value="ECO:0007669"/>
    <property type="project" value="InterPro"/>
</dbReference>
<feature type="domain" description="Major facilitator superfamily (MFS) profile" evidence="7">
    <location>
        <begin position="62"/>
        <end position="472"/>
    </location>
</feature>
<feature type="transmembrane region" description="Helical" evidence="6">
    <location>
        <begin position="381"/>
        <end position="402"/>
    </location>
</feature>
<feature type="transmembrane region" description="Helical" evidence="6">
    <location>
        <begin position="445"/>
        <end position="468"/>
    </location>
</feature>
<dbReference type="GO" id="GO:0016020">
    <property type="term" value="C:membrane"/>
    <property type="evidence" value="ECO:0007669"/>
    <property type="project" value="UniProtKB-SubCell"/>
</dbReference>
<feature type="transmembrane region" description="Helical" evidence="6">
    <location>
        <begin position="414"/>
        <end position="433"/>
    </location>
</feature>
<evidence type="ECO:0000256" key="5">
    <source>
        <dbReference type="ARBA" id="ARBA00023136"/>
    </source>
</evidence>
<dbReference type="PANTHER" id="PTHR43791:SF12">
    <property type="entry name" value="MAJOR FACILITATOR SUPERFAMILY (MFS) PROFILE DOMAIN-CONTAINING PROTEIN"/>
    <property type="match status" value="1"/>
</dbReference>
<dbReference type="AlphaFoldDB" id="A0A0J0XSA5"/>
<feature type="transmembrane region" description="Helical" evidence="6">
    <location>
        <begin position="154"/>
        <end position="179"/>
    </location>
</feature>
<dbReference type="Proteomes" id="UP000053611">
    <property type="component" value="Unassembled WGS sequence"/>
</dbReference>
<reference evidence="8 9" key="1">
    <citation type="submission" date="2015-03" db="EMBL/GenBank/DDBJ databases">
        <title>Genomics and transcriptomics of the oil-accumulating basidiomycete yeast T. oleaginosus allow insights into substrate utilization and the diverse evolutionary trajectories of mating systems in fungi.</title>
        <authorList>
            <consortium name="DOE Joint Genome Institute"/>
            <person name="Kourist R."/>
            <person name="Kracht O."/>
            <person name="Bracharz F."/>
            <person name="Lipzen A."/>
            <person name="Nolan M."/>
            <person name="Ohm R."/>
            <person name="Grigoriev I."/>
            <person name="Sun S."/>
            <person name="Heitman J."/>
            <person name="Bruck T."/>
            <person name="Nowrousian M."/>
        </authorList>
    </citation>
    <scope>NUCLEOTIDE SEQUENCE [LARGE SCALE GENOMIC DNA]</scope>
    <source>
        <strain evidence="8 9">IBC0246</strain>
    </source>
</reference>
<evidence type="ECO:0000256" key="4">
    <source>
        <dbReference type="ARBA" id="ARBA00022989"/>
    </source>
</evidence>
<feature type="transmembrane region" description="Helical" evidence="6">
    <location>
        <begin position="222"/>
        <end position="243"/>
    </location>
</feature>
<dbReference type="Gene3D" id="1.20.1250.20">
    <property type="entry name" value="MFS general substrate transporter like domains"/>
    <property type="match status" value="2"/>
</dbReference>
<dbReference type="GeneID" id="28983177"/>
<evidence type="ECO:0000256" key="2">
    <source>
        <dbReference type="ARBA" id="ARBA00022448"/>
    </source>
</evidence>
<comment type="subcellular location">
    <subcellularLocation>
        <location evidence="1">Membrane</location>
        <topology evidence="1">Multi-pass membrane protein</topology>
    </subcellularLocation>
</comment>
<proteinExistence type="predicted"/>
<evidence type="ECO:0000313" key="9">
    <source>
        <dbReference type="Proteomes" id="UP000053611"/>
    </source>
</evidence>
<dbReference type="OrthoDB" id="2985014at2759"/>
<dbReference type="FunFam" id="1.20.1250.20:FF:000013">
    <property type="entry name" value="MFS general substrate transporter"/>
    <property type="match status" value="1"/>
</dbReference>
<evidence type="ECO:0000256" key="3">
    <source>
        <dbReference type="ARBA" id="ARBA00022692"/>
    </source>
</evidence>
<keyword evidence="5 6" id="KW-0472">Membrane</keyword>
<evidence type="ECO:0000256" key="6">
    <source>
        <dbReference type="SAM" id="Phobius"/>
    </source>
</evidence>
<evidence type="ECO:0000256" key="1">
    <source>
        <dbReference type="ARBA" id="ARBA00004141"/>
    </source>
</evidence>
<evidence type="ECO:0000313" key="8">
    <source>
        <dbReference type="EMBL" id="KLT43958.1"/>
    </source>
</evidence>
<keyword evidence="9" id="KW-1185">Reference proteome</keyword>
<dbReference type="RefSeq" id="XP_018280449.1">
    <property type="nucleotide sequence ID" value="XM_018422574.1"/>
</dbReference>
<accession>A0A0J0XSA5</accession>
<feature type="transmembrane region" description="Helical" evidence="6">
    <location>
        <begin position="185"/>
        <end position="210"/>
    </location>
</feature>
<keyword evidence="4 6" id="KW-1133">Transmembrane helix</keyword>
<keyword evidence="3 6" id="KW-0812">Transmembrane</keyword>
<dbReference type="Pfam" id="PF07690">
    <property type="entry name" value="MFS_1"/>
    <property type="match status" value="1"/>
</dbReference>
<dbReference type="PANTHER" id="PTHR43791">
    <property type="entry name" value="PERMEASE-RELATED"/>
    <property type="match status" value="1"/>
</dbReference>
<sequence>MAATTPNTLAYTKDDKHDVEVEYQEVKPPVGEPTDVVGDYSGFTQKTDPKEIKLVHKLDCFIMPSLWAQYFLNYLDRNAIALAKLSSIEKDLRLTDVQYQTAVSILFAGYVIFGIPSNMVLTRVNPPIYLCCIMVTWAVLSVCTAFCKNATHLYLVRFFLGVCEAPFYPGALFLISNFYTRTEVALRVAILYTGNILATALAGLISIGIFKLDGHRGYAAWQWLFIIQGAVTGLVALLAYPFLPSTPLTTRWLKPEERQLAHDRLLRDKIDQTEPGSTWAGLKQAVTDYRTWIFAFMFNNHLAANGFKNFFPSVVKTLGFNQTITLVLTCPPYLVAGAVTFLLSWSSGRLNERTWHITVSKCIAIIGFALAPATLNTGVRYFAMCVFTLGTYGVNSLILGWASTVLSQTQEKKAVVIAILTSLGNLSFVYTPYLFRNADRPRYALAMGAMAVFSLLTLLSAWVMKIVLQRQNRTIRASGATTMYPY</sequence>
<organism evidence="8 9">
    <name type="scientific">Cutaneotrichosporon oleaginosum</name>
    <dbReference type="NCBI Taxonomy" id="879819"/>
    <lineage>
        <taxon>Eukaryota</taxon>
        <taxon>Fungi</taxon>
        <taxon>Dikarya</taxon>
        <taxon>Basidiomycota</taxon>
        <taxon>Agaricomycotina</taxon>
        <taxon>Tremellomycetes</taxon>
        <taxon>Trichosporonales</taxon>
        <taxon>Trichosporonaceae</taxon>
        <taxon>Cutaneotrichosporon</taxon>
    </lineage>
</organism>
<evidence type="ECO:0000259" key="7">
    <source>
        <dbReference type="PROSITE" id="PS50850"/>
    </source>
</evidence>
<feature type="transmembrane region" description="Helical" evidence="6">
    <location>
        <begin position="97"/>
        <end position="115"/>
    </location>
</feature>
<feature type="transmembrane region" description="Helical" evidence="6">
    <location>
        <begin position="323"/>
        <end position="343"/>
    </location>
</feature>